<feature type="transmembrane region" description="Helical" evidence="1">
    <location>
        <begin position="37"/>
        <end position="58"/>
    </location>
</feature>
<dbReference type="AlphaFoldDB" id="A0A9D1Z0G5"/>
<sequence length="234" mass="25239">MQKTLSWIALVGGEIVIFAAFRLWGGGLLPEIRTLNTVVSMIVLALFFVDILLPWVDWSDRSGKRLGALGLRWVATGLYALGAIAVMLLCNVPFDTPFPSQLLIHGILLLGLVLGFSAVVGASAKVGSVHAREEQLRSGLDDLKRRARQLQRAAGEIPDLPAADRSRIDALAGELRFVAPCRTAEAAALEKEFGEALQNLEFALPAHAVNRGAVESALARAESLCAERKTLYTN</sequence>
<feature type="transmembrane region" description="Helical" evidence="1">
    <location>
        <begin position="70"/>
        <end position="90"/>
    </location>
</feature>
<evidence type="ECO:0000313" key="2">
    <source>
        <dbReference type="EMBL" id="HIY68676.1"/>
    </source>
</evidence>
<gene>
    <name evidence="2" type="ORF">H9828_04600</name>
</gene>
<reference evidence="2" key="2">
    <citation type="submission" date="2021-04" db="EMBL/GenBank/DDBJ databases">
        <authorList>
            <person name="Gilroy R."/>
        </authorList>
    </citation>
    <scope>NUCLEOTIDE SEQUENCE</scope>
    <source>
        <strain evidence="2">5134</strain>
    </source>
</reference>
<proteinExistence type="predicted"/>
<evidence type="ECO:0000256" key="1">
    <source>
        <dbReference type="SAM" id="Phobius"/>
    </source>
</evidence>
<keyword evidence="1" id="KW-0812">Transmembrane</keyword>
<accession>A0A9D1Z0G5</accession>
<organism evidence="2 3">
    <name type="scientific">Candidatus Alistipes intestinigallinarum</name>
    <dbReference type="NCBI Taxonomy" id="2838440"/>
    <lineage>
        <taxon>Bacteria</taxon>
        <taxon>Pseudomonadati</taxon>
        <taxon>Bacteroidota</taxon>
        <taxon>Bacteroidia</taxon>
        <taxon>Bacteroidales</taxon>
        <taxon>Rikenellaceae</taxon>
        <taxon>Alistipes</taxon>
    </lineage>
</organism>
<dbReference type="Proteomes" id="UP000886844">
    <property type="component" value="Unassembled WGS sequence"/>
</dbReference>
<name>A0A9D1Z0G5_9BACT</name>
<feature type="transmembrane region" description="Helical" evidence="1">
    <location>
        <begin position="102"/>
        <end position="122"/>
    </location>
</feature>
<comment type="caution">
    <text evidence="2">The sequence shown here is derived from an EMBL/GenBank/DDBJ whole genome shotgun (WGS) entry which is preliminary data.</text>
</comment>
<feature type="transmembrane region" description="Helical" evidence="1">
    <location>
        <begin position="7"/>
        <end position="25"/>
    </location>
</feature>
<keyword evidence="1" id="KW-0472">Membrane</keyword>
<evidence type="ECO:0000313" key="3">
    <source>
        <dbReference type="Proteomes" id="UP000886844"/>
    </source>
</evidence>
<dbReference type="EMBL" id="DXDA01000037">
    <property type="protein sequence ID" value="HIY68676.1"/>
    <property type="molecule type" value="Genomic_DNA"/>
</dbReference>
<protein>
    <submittedName>
        <fullName evidence="2">Uncharacterized protein</fullName>
    </submittedName>
</protein>
<reference evidence="2" key="1">
    <citation type="journal article" date="2021" name="PeerJ">
        <title>Extensive microbial diversity within the chicken gut microbiome revealed by metagenomics and culture.</title>
        <authorList>
            <person name="Gilroy R."/>
            <person name="Ravi A."/>
            <person name="Getino M."/>
            <person name="Pursley I."/>
            <person name="Horton D.L."/>
            <person name="Alikhan N.F."/>
            <person name="Baker D."/>
            <person name="Gharbi K."/>
            <person name="Hall N."/>
            <person name="Watson M."/>
            <person name="Adriaenssens E.M."/>
            <person name="Foster-Nyarko E."/>
            <person name="Jarju S."/>
            <person name="Secka A."/>
            <person name="Antonio M."/>
            <person name="Oren A."/>
            <person name="Chaudhuri R.R."/>
            <person name="La Ragione R."/>
            <person name="Hildebrand F."/>
            <person name="Pallen M.J."/>
        </authorList>
    </citation>
    <scope>NUCLEOTIDE SEQUENCE</scope>
    <source>
        <strain evidence="2">5134</strain>
    </source>
</reference>
<keyword evidence="1" id="KW-1133">Transmembrane helix</keyword>